<dbReference type="InterPro" id="IPR036366">
    <property type="entry name" value="PGBDSf"/>
</dbReference>
<evidence type="ECO:0000259" key="1">
    <source>
        <dbReference type="Pfam" id="PF01471"/>
    </source>
</evidence>
<feature type="domain" description="Peptidoglycan binding-like" evidence="1">
    <location>
        <begin position="72"/>
        <end position="128"/>
    </location>
</feature>
<accession>A0A6M0RQB5</accession>
<dbReference type="Proteomes" id="UP000481033">
    <property type="component" value="Unassembled WGS sequence"/>
</dbReference>
<reference evidence="2 3" key="1">
    <citation type="journal article" date="2020" name="Microb. Ecol.">
        <title>Ecogenomics of the Marine Benthic Filamentous Cyanobacterium Adonisia.</title>
        <authorList>
            <person name="Walter J.M."/>
            <person name="Coutinho F.H."/>
            <person name="Leomil L."/>
            <person name="Hargreaves P.I."/>
            <person name="Campeao M.E."/>
            <person name="Vieira V.V."/>
            <person name="Silva B.S."/>
            <person name="Fistarol G.O."/>
            <person name="Salomon P.S."/>
            <person name="Sawabe T."/>
            <person name="Mino S."/>
            <person name="Hosokawa M."/>
            <person name="Miyashita H."/>
            <person name="Maruyama F."/>
            <person name="van Verk M.C."/>
            <person name="Dutilh B.E."/>
            <person name="Thompson C.C."/>
            <person name="Thompson F.L."/>
        </authorList>
    </citation>
    <scope>NUCLEOTIDE SEQUENCE [LARGE SCALE GENOMIC DNA]</scope>
    <source>
        <strain evidence="2 3">CCMR0081</strain>
    </source>
</reference>
<keyword evidence="3" id="KW-1185">Reference proteome</keyword>
<evidence type="ECO:0000313" key="3">
    <source>
        <dbReference type="Proteomes" id="UP000481033"/>
    </source>
</evidence>
<dbReference type="InterPro" id="IPR036365">
    <property type="entry name" value="PGBD-like_sf"/>
</dbReference>
<gene>
    <name evidence="2" type="ORF">DXZ20_22915</name>
</gene>
<protein>
    <submittedName>
        <fullName evidence="2">Peptidoglycan-binding protein</fullName>
    </submittedName>
</protein>
<comment type="caution">
    <text evidence="2">The sequence shown here is derived from an EMBL/GenBank/DDBJ whole genome shotgun (WGS) entry which is preliminary data.</text>
</comment>
<dbReference type="SUPFAM" id="SSF47090">
    <property type="entry name" value="PGBD-like"/>
    <property type="match status" value="2"/>
</dbReference>
<name>A0A6M0RQB5_9CYAN</name>
<dbReference type="Gene3D" id="1.10.101.10">
    <property type="entry name" value="PGBD-like superfamily/PGBD"/>
    <property type="match status" value="2"/>
</dbReference>
<evidence type="ECO:0000313" key="2">
    <source>
        <dbReference type="EMBL" id="NEZ58444.1"/>
    </source>
</evidence>
<dbReference type="EMBL" id="QXHD01000004">
    <property type="protein sequence ID" value="NEZ58444.1"/>
    <property type="molecule type" value="Genomic_DNA"/>
</dbReference>
<proteinExistence type="predicted"/>
<organism evidence="2 3">
    <name type="scientific">Adonisia turfae CCMR0081</name>
    <dbReference type="NCBI Taxonomy" id="2292702"/>
    <lineage>
        <taxon>Bacteria</taxon>
        <taxon>Bacillati</taxon>
        <taxon>Cyanobacteriota</taxon>
        <taxon>Adonisia</taxon>
        <taxon>Adonisia turfae</taxon>
    </lineage>
</organism>
<feature type="domain" description="Peptidoglycan binding-like" evidence="1">
    <location>
        <begin position="157"/>
        <end position="209"/>
    </location>
</feature>
<dbReference type="Pfam" id="PF01471">
    <property type="entry name" value="PG_binding_1"/>
    <property type="match status" value="2"/>
</dbReference>
<dbReference type="InterPro" id="IPR002477">
    <property type="entry name" value="Peptidoglycan-bd-like"/>
</dbReference>
<dbReference type="AlphaFoldDB" id="A0A6M0RQB5"/>
<sequence length="299" mass="32657">MLYLLEMMTLGQQAMSVSVFLPTIRHTARLSVKLLVGVWLLSCVPSMAQIPTRFDGSVLIAQSRLRLREGDRGPAVLELQRQLDSIGLFPVAINGVYGPATTQAVRQFQRIRRLDVTGIADAETLDLLGVDLSRLPVGLSHPVHGAISSDRITPASSRDDVRILQRVLRTFGFNLEADGVYGAQTEQAIRTYERTADLPVDGIADRTTLIDMGFSAGTTGDSSIRDADSSRSPRGRYVAAIIAGPSQLSKVQEDFPNATVERNNLGEYISIGRFFDQSDAGTWADFASDLGYDARVLRD</sequence>